<accession>A0A2S7I4S6</accession>
<comment type="caution">
    <text evidence="2">The sequence shown here is derived from an EMBL/GenBank/DDBJ whole genome shotgun (WGS) entry which is preliminary data.</text>
</comment>
<reference evidence="2 3" key="1">
    <citation type="submission" date="2018-02" db="EMBL/GenBank/DDBJ databases">
        <title>Draft genome sequence of bacterial isolates from marine environment.</title>
        <authorList>
            <person name="Singh S.K."/>
            <person name="Hill R."/>
            <person name="Major S."/>
            <person name="Cai H."/>
            <person name="Li Y."/>
        </authorList>
    </citation>
    <scope>NUCLEOTIDE SEQUENCE [LARGE SCALE GENOMIC DNA]</scope>
    <source>
        <strain evidence="2 3">IMET F</strain>
    </source>
</reference>
<evidence type="ECO:0000313" key="3">
    <source>
        <dbReference type="Proteomes" id="UP000238565"/>
    </source>
</evidence>
<dbReference type="Pfam" id="PF07676">
    <property type="entry name" value="PD40"/>
    <property type="match status" value="3"/>
</dbReference>
<proteinExistence type="inferred from homology"/>
<dbReference type="PANTHER" id="PTHR36842">
    <property type="entry name" value="PROTEIN TOLB HOMOLOG"/>
    <property type="match status" value="1"/>
</dbReference>
<organism evidence="2 3">
    <name type="scientific">Cloacibacterium normanense</name>
    <dbReference type="NCBI Taxonomy" id="237258"/>
    <lineage>
        <taxon>Bacteria</taxon>
        <taxon>Pseudomonadati</taxon>
        <taxon>Bacteroidota</taxon>
        <taxon>Flavobacteriia</taxon>
        <taxon>Flavobacteriales</taxon>
        <taxon>Weeksellaceae</taxon>
    </lineage>
</organism>
<evidence type="ECO:0008006" key="4">
    <source>
        <dbReference type="Google" id="ProtNLM"/>
    </source>
</evidence>
<dbReference type="InterPro" id="IPR011659">
    <property type="entry name" value="WD40"/>
</dbReference>
<dbReference type="AlphaFoldDB" id="A0A2S7I4S6"/>
<evidence type="ECO:0000256" key="1">
    <source>
        <dbReference type="ARBA" id="ARBA00009820"/>
    </source>
</evidence>
<name>A0A2S7I4S6_9FLAO</name>
<dbReference type="InterPro" id="IPR011042">
    <property type="entry name" value="6-blade_b-propeller_TolB-like"/>
</dbReference>
<dbReference type="SUPFAM" id="SSF82171">
    <property type="entry name" value="DPP6 N-terminal domain-like"/>
    <property type="match status" value="1"/>
</dbReference>
<evidence type="ECO:0000313" key="2">
    <source>
        <dbReference type="EMBL" id="PPZ91570.1"/>
    </source>
</evidence>
<dbReference type="Gene3D" id="2.120.10.30">
    <property type="entry name" value="TolB, C-terminal domain"/>
    <property type="match status" value="2"/>
</dbReference>
<comment type="similarity">
    <text evidence="1">Belongs to the TolB family.</text>
</comment>
<gene>
    <name evidence="2" type="ORF">C3729_05720</name>
</gene>
<dbReference type="Proteomes" id="UP000238565">
    <property type="component" value="Unassembled WGS sequence"/>
</dbReference>
<sequence>MKKIIFFKIAFSILVFSLILHNCGAKKMTSIIQVDLAPAVTPDAKELTRVTDDNLQNFFPVLSPDGKKLLYHTIDPSQTGSKRSHIDLKTIGTQGTTPLLTEGCMFPSWMADSKGFYFTYAVPSKPVIAKSRIDQGGINYVSANSNGDDDYSASFLKATNKILFSTKIGTDYQLCTMDPSGLNFTLLGAGDSPNPHPNNKEFLFSKKVGNFSQIFIYNLETGQQTQLTSGDFDYVHPKYAPDGKWIVFSKREKNKSGTQISSHIFLMDVNGGNVKQLTTGNTWNATPSFGVDGSIYFSSNAGNSDTKRSWDNFDIWRLIPNL</sequence>
<dbReference type="EMBL" id="PTPZ01000003">
    <property type="protein sequence ID" value="PPZ91570.1"/>
    <property type="molecule type" value="Genomic_DNA"/>
</dbReference>
<protein>
    <recommendedName>
        <fullName evidence="4">WD40-like Beta Propeller Repeat family protein</fullName>
    </recommendedName>
</protein>